<evidence type="ECO:0000313" key="1">
    <source>
        <dbReference type="EMBL" id="KAF7373793.1"/>
    </source>
</evidence>
<dbReference type="OrthoDB" id="5342184at2759"/>
<dbReference type="PANTHER" id="PTHR35040:SF9">
    <property type="entry name" value="4-LIKE CELL SURFACE PROTEIN, PUTATIVE (AFU_ORTHOLOGUE AFUA_4G14080)-RELATED"/>
    <property type="match status" value="1"/>
</dbReference>
<reference evidence="1" key="1">
    <citation type="submission" date="2020-05" db="EMBL/GenBank/DDBJ databases">
        <title>Mycena genomes resolve the evolution of fungal bioluminescence.</title>
        <authorList>
            <person name="Tsai I.J."/>
        </authorList>
    </citation>
    <scope>NUCLEOTIDE SEQUENCE</scope>
    <source>
        <strain evidence="1">160909Yilan</strain>
    </source>
</reference>
<dbReference type="PANTHER" id="PTHR35040">
    <property type="match status" value="1"/>
</dbReference>
<sequence length="278" mass="29180">MVVMLSVFFGVVALWTTRNITTPQQHVIFISMTIPKFTVAFAAMSSNRAVPWLAVVNPDSGPGGIGLPGNDDTNYISGVSQLNAQPNVRTIGYVHTMSSTAPIAKLQANITTWKNWGTSFSNISVDGIFFDEASANATYLTQAVSFARQAFGSKPITIVCNFGVKTVAEFYSICDVVVAFESCLNCSPSGDPPPYRSQTTISTNIPSGLQGQAAILVHDFSGTAVDGSTANAALLQQYANTLVSNGVGWSYITSSSGYNSLTTSPATVGAFAADIASA</sequence>
<dbReference type="Pfam" id="PF12138">
    <property type="entry name" value="Spherulin4"/>
    <property type="match status" value="1"/>
</dbReference>
<proteinExistence type="predicted"/>
<dbReference type="Proteomes" id="UP000623467">
    <property type="component" value="Unassembled WGS sequence"/>
</dbReference>
<keyword evidence="2" id="KW-1185">Reference proteome</keyword>
<organism evidence="1 2">
    <name type="scientific">Mycena sanguinolenta</name>
    <dbReference type="NCBI Taxonomy" id="230812"/>
    <lineage>
        <taxon>Eukaryota</taxon>
        <taxon>Fungi</taxon>
        <taxon>Dikarya</taxon>
        <taxon>Basidiomycota</taxon>
        <taxon>Agaricomycotina</taxon>
        <taxon>Agaricomycetes</taxon>
        <taxon>Agaricomycetidae</taxon>
        <taxon>Agaricales</taxon>
        <taxon>Marasmiineae</taxon>
        <taxon>Mycenaceae</taxon>
        <taxon>Mycena</taxon>
    </lineage>
</organism>
<evidence type="ECO:0000313" key="2">
    <source>
        <dbReference type="Proteomes" id="UP000623467"/>
    </source>
</evidence>
<dbReference type="InterPro" id="IPR021986">
    <property type="entry name" value="Spherulin4"/>
</dbReference>
<gene>
    <name evidence="1" type="ORF">MSAN_00591000</name>
</gene>
<name>A0A8H6Z7L3_9AGAR</name>
<dbReference type="EMBL" id="JACAZH010000003">
    <property type="protein sequence ID" value="KAF7373793.1"/>
    <property type="molecule type" value="Genomic_DNA"/>
</dbReference>
<accession>A0A8H6Z7L3</accession>
<comment type="caution">
    <text evidence="1">The sequence shown here is derived from an EMBL/GenBank/DDBJ whole genome shotgun (WGS) entry which is preliminary data.</text>
</comment>
<protein>
    <submittedName>
        <fullName evidence="1">Putative cell surface spherulin 4-like protein</fullName>
    </submittedName>
</protein>
<dbReference type="AlphaFoldDB" id="A0A8H6Z7L3"/>